<gene>
    <name evidence="2" type="ORF">GCM10023320_55400</name>
</gene>
<reference evidence="3" key="1">
    <citation type="journal article" date="2019" name="Int. J. Syst. Evol. Microbiol.">
        <title>The Global Catalogue of Microorganisms (GCM) 10K type strain sequencing project: providing services to taxonomists for standard genome sequencing and annotation.</title>
        <authorList>
            <consortium name="The Broad Institute Genomics Platform"/>
            <consortium name="The Broad Institute Genome Sequencing Center for Infectious Disease"/>
            <person name="Wu L."/>
            <person name="Ma J."/>
        </authorList>
    </citation>
    <scope>NUCLEOTIDE SEQUENCE [LARGE SCALE GENOMIC DNA]</scope>
    <source>
        <strain evidence="3">JCM 18302</strain>
    </source>
</reference>
<evidence type="ECO:0000313" key="2">
    <source>
        <dbReference type="EMBL" id="GAA5131732.1"/>
    </source>
</evidence>
<accession>A0ABP9NQN7</accession>
<dbReference type="Proteomes" id="UP001500804">
    <property type="component" value="Unassembled WGS sequence"/>
</dbReference>
<sequence>MHDRISIARAVRPWAQQLAEHRRLPVSTETIPREAGIHWHANTALEIPGHGTPTGVIDVASPTPIP</sequence>
<dbReference type="EMBL" id="BAABJO010000024">
    <property type="protein sequence ID" value="GAA5131732.1"/>
    <property type="molecule type" value="Genomic_DNA"/>
</dbReference>
<evidence type="ECO:0000313" key="3">
    <source>
        <dbReference type="Proteomes" id="UP001500804"/>
    </source>
</evidence>
<name>A0ABP9NQN7_9PSEU</name>
<feature type="region of interest" description="Disordered" evidence="1">
    <location>
        <begin position="46"/>
        <end position="66"/>
    </location>
</feature>
<keyword evidence="3" id="KW-1185">Reference proteome</keyword>
<protein>
    <submittedName>
        <fullName evidence="2">Uncharacterized protein</fullName>
    </submittedName>
</protein>
<comment type="caution">
    <text evidence="2">The sequence shown here is derived from an EMBL/GenBank/DDBJ whole genome shotgun (WGS) entry which is preliminary data.</text>
</comment>
<evidence type="ECO:0000256" key="1">
    <source>
        <dbReference type="SAM" id="MobiDB-lite"/>
    </source>
</evidence>
<dbReference type="RefSeq" id="WP_345608646.1">
    <property type="nucleotide sequence ID" value="NZ_BAABJO010000024.1"/>
</dbReference>
<proteinExistence type="predicted"/>
<organism evidence="2 3">
    <name type="scientific">Pseudonocardia adelaidensis</name>
    <dbReference type="NCBI Taxonomy" id="648754"/>
    <lineage>
        <taxon>Bacteria</taxon>
        <taxon>Bacillati</taxon>
        <taxon>Actinomycetota</taxon>
        <taxon>Actinomycetes</taxon>
        <taxon>Pseudonocardiales</taxon>
        <taxon>Pseudonocardiaceae</taxon>
        <taxon>Pseudonocardia</taxon>
    </lineage>
</organism>